<name>A0A9P6NYV7_9BASI</name>
<organism evidence="1 2">
    <name type="scientific">Cronartium quercuum f. sp. fusiforme G11</name>
    <dbReference type="NCBI Taxonomy" id="708437"/>
    <lineage>
        <taxon>Eukaryota</taxon>
        <taxon>Fungi</taxon>
        <taxon>Dikarya</taxon>
        <taxon>Basidiomycota</taxon>
        <taxon>Pucciniomycotina</taxon>
        <taxon>Pucciniomycetes</taxon>
        <taxon>Pucciniales</taxon>
        <taxon>Coleosporiaceae</taxon>
        <taxon>Cronartium</taxon>
    </lineage>
</organism>
<proteinExistence type="predicted"/>
<accession>A0A9P6NYV7</accession>
<dbReference type="EMBL" id="MU167210">
    <property type="protein sequence ID" value="KAG0152011.1"/>
    <property type="molecule type" value="Genomic_DNA"/>
</dbReference>
<sequence length="72" mass="7916">MDDLTCLIAGTEFFVKDLAAANRVVQCLDWVLHPQVGCPDSDALLRHRPSLQANIIAAYVNEAPLTFCLFPS</sequence>
<dbReference type="Proteomes" id="UP000886653">
    <property type="component" value="Unassembled WGS sequence"/>
</dbReference>
<comment type="caution">
    <text evidence="1">The sequence shown here is derived from an EMBL/GenBank/DDBJ whole genome shotgun (WGS) entry which is preliminary data.</text>
</comment>
<keyword evidence="2" id="KW-1185">Reference proteome</keyword>
<protein>
    <submittedName>
        <fullName evidence="1">Uncharacterized protein</fullName>
    </submittedName>
</protein>
<reference evidence="1" key="1">
    <citation type="submission" date="2013-11" db="EMBL/GenBank/DDBJ databases">
        <title>Genome sequence of the fusiform rust pathogen reveals effectors for host alternation and coevolution with pine.</title>
        <authorList>
            <consortium name="DOE Joint Genome Institute"/>
            <person name="Smith K."/>
            <person name="Pendleton A."/>
            <person name="Kubisiak T."/>
            <person name="Anderson C."/>
            <person name="Salamov A."/>
            <person name="Aerts A."/>
            <person name="Riley R."/>
            <person name="Clum A."/>
            <person name="Lindquist E."/>
            <person name="Ence D."/>
            <person name="Campbell M."/>
            <person name="Kronenberg Z."/>
            <person name="Feau N."/>
            <person name="Dhillon B."/>
            <person name="Hamelin R."/>
            <person name="Burleigh J."/>
            <person name="Smith J."/>
            <person name="Yandell M."/>
            <person name="Nelson C."/>
            <person name="Grigoriev I."/>
            <person name="Davis J."/>
        </authorList>
    </citation>
    <scope>NUCLEOTIDE SEQUENCE</scope>
    <source>
        <strain evidence="1">G11</strain>
    </source>
</reference>
<evidence type="ECO:0000313" key="1">
    <source>
        <dbReference type="EMBL" id="KAG0152011.1"/>
    </source>
</evidence>
<gene>
    <name evidence="1" type="ORF">CROQUDRAFT_103348</name>
</gene>
<evidence type="ECO:0000313" key="2">
    <source>
        <dbReference type="Proteomes" id="UP000886653"/>
    </source>
</evidence>
<dbReference type="AlphaFoldDB" id="A0A9P6NYV7"/>